<dbReference type="SUPFAM" id="SSF54695">
    <property type="entry name" value="POZ domain"/>
    <property type="match status" value="1"/>
</dbReference>
<dbReference type="RefSeq" id="XP_004358076.1">
    <property type="nucleotide sequence ID" value="XM_004358019.1"/>
</dbReference>
<evidence type="ECO:0000313" key="2">
    <source>
        <dbReference type="EMBL" id="ELR25643.1"/>
    </source>
</evidence>
<dbReference type="GeneID" id="14926708"/>
<evidence type="ECO:0000259" key="1">
    <source>
        <dbReference type="PROSITE" id="PS50097"/>
    </source>
</evidence>
<organism evidence="2 3">
    <name type="scientific">Acanthamoeba castellanii (strain ATCC 30010 / Neff)</name>
    <dbReference type="NCBI Taxonomy" id="1257118"/>
    <lineage>
        <taxon>Eukaryota</taxon>
        <taxon>Amoebozoa</taxon>
        <taxon>Discosea</taxon>
        <taxon>Longamoebia</taxon>
        <taxon>Centramoebida</taxon>
        <taxon>Acanthamoebidae</taxon>
        <taxon>Acanthamoeba</taxon>
    </lineage>
</organism>
<dbReference type="InterPro" id="IPR000210">
    <property type="entry name" value="BTB/POZ_dom"/>
</dbReference>
<evidence type="ECO:0000313" key="3">
    <source>
        <dbReference type="Proteomes" id="UP000011083"/>
    </source>
</evidence>
<protein>
    <submittedName>
        <fullName evidence="2">BTB/POZ domain containing protein</fullName>
    </submittedName>
</protein>
<dbReference type="KEGG" id="acan:ACA1_119200"/>
<proteinExistence type="predicted"/>
<dbReference type="EMBL" id="KB007797">
    <property type="protein sequence ID" value="ELR25643.1"/>
    <property type="molecule type" value="Genomic_DNA"/>
</dbReference>
<keyword evidence="3" id="KW-1185">Reference proteome</keyword>
<gene>
    <name evidence="2" type="ORF">ACA1_119200</name>
</gene>
<dbReference type="PROSITE" id="PS50097">
    <property type="entry name" value="BTB"/>
    <property type="match status" value="1"/>
</dbReference>
<feature type="domain" description="BTB" evidence="1">
    <location>
        <begin position="20"/>
        <end position="105"/>
    </location>
</feature>
<dbReference type="VEuPathDB" id="AmoebaDB:ACA1_119200"/>
<dbReference type="InterPro" id="IPR011333">
    <property type="entry name" value="SKP1/BTB/POZ_sf"/>
</dbReference>
<sequence length="256" mass="28131">MTATALRTCTHPQLQDPLHGDITVIVHSSDESTTTTNINNTNTTTTYYVHRLLLSLWSPVFRTMLTNGMRESTHSVVHLREHPLHAPHFGLVLARLYPNAPPMAPATVHSVLYFVDKYDLPAALRLECEAVLLRQPRSWALLVTAQTYGLASLLARHAEWASANLDSVPDAPPSAVEGALLLGEIEVETWVKIMRHTMARLTNTKQLLRKMLLASNCNMCGGAQGSAAVAVCGRSLYCSHHVQFMCLLASLTDTSP</sequence>
<accession>L8HLW4</accession>
<dbReference type="Proteomes" id="UP000011083">
    <property type="component" value="Unassembled WGS sequence"/>
</dbReference>
<dbReference type="Gene3D" id="3.30.710.10">
    <property type="entry name" value="Potassium Channel Kv1.1, Chain A"/>
    <property type="match status" value="1"/>
</dbReference>
<dbReference type="Pfam" id="PF00651">
    <property type="entry name" value="BTB"/>
    <property type="match status" value="1"/>
</dbReference>
<dbReference type="OrthoDB" id="6359816at2759"/>
<name>L8HLW4_ACACF</name>
<dbReference type="SMART" id="SM00225">
    <property type="entry name" value="BTB"/>
    <property type="match status" value="1"/>
</dbReference>
<reference evidence="2 3" key="1">
    <citation type="journal article" date="2013" name="Genome Biol.">
        <title>Genome of Acanthamoeba castellanii highlights extensive lateral gene transfer and early evolution of tyrosine kinase signaling.</title>
        <authorList>
            <person name="Clarke M."/>
            <person name="Lohan A.J."/>
            <person name="Liu B."/>
            <person name="Lagkouvardos I."/>
            <person name="Roy S."/>
            <person name="Zafar N."/>
            <person name="Bertelli C."/>
            <person name="Schilde C."/>
            <person name="Kianianmomeni A."/>
            <person name="Burglin T.R."/>
            <person name="Frech C."/>
            <person name="Turcotte B."/>
            <person name="Kopec K.O."/>
            <person name="Synnott J.M."/>
            <person name="Choo C."/>
            <person name="Paponov I."/>
            <person name="Finkler A."/>
            <person name="Soon Heng Tan C."/>
            <person name="Hutchins A.P."/>
            <person name="Weinmeier T."/>
            <person name="Rattei T."/>
            <person name="Chu J.S."/>
            <person name="Gimenez G."/>
            <person name="Irimia M."/>
            <person name="Rigden D.J."/>
            <person name="Fitzpatrick D.A."/>
            <person name="Lorenzo-Morales J."/>
            <person name="Bateman A."/>
            <person name="Chiu C.H."/>
            <person name="Tang P."/>
            <person name="Hegemann P."/>
            <person name="Fromm H."/>
            <person name="Raoult D."/>
            <person name="Greub G."/>
            <person name="Miranda-Saavedra D."/>
            <person name="Chen N."/>
            <person name="Nash P."/>
            <person name="Ginger M.L."/>
            <person name="Horn M."/>
            <person name="Schaap P."/>
            <person name="Caler L."/>
            <person name="Loftus B."/>
        </authorList>
    </citation>
    <scope>NUCLEOTIDE SEQUENCE [LARGE SCALE GENOMIC DNA]</scope>
    <source>
        <strain evidence="2 3">Neff</strain>
    </source>
</reference>
<dbReference type="AlphaFoldDB" id="L8HLW4"/>